<evidence type="ECO:0000313" key="3">
    <source>
        <dbReference type="Proteomes" id="UP001283361"/>
    </source>
</evidence>
<evidence type="ECO:0000256" key="1">
    <source>
        <dbReference type="SAM" id="MobiDB-lite"/>
    </source>
</evidence>
<gene>
    <name evidence="2" type="ORF">RRG08_057340</name>
</gene>
<reference evidence="2" key="1">
    <citation type="journal article" date="2023" name="G3 (Bethesda)">
        <title>A reference genome for the long-term kleptoplast-retaining sea slug Elysia crispata morphotype clarki.</title>
        <authorList>
            <person name="Eastman K.E."/>
            <person name="Pendleton A.L."/>
            <person name="Shaikh M.A."/>
            <person name="Suttiyut T."/>
            <person name="Ogas R."/>
            <person name="Tomko P."/>
            <person name="Gavelis G."/>
            <person name="Widhalm J.R."/>
            <person name="Wisecaver J.H."/>
        </authorList>
    </citation>
    <scope>NUCLEOTIDE SEQUENCE</scope>
    <source>
        <strain evidence="2">ECLA1</strain>
    </source>
</reference>
<dbReference type="EMBL" id="JAWDGP010006072">
    <property type="protein sequence ID" value="KAK3747796.1"/>
    <property type="molecule type" value="Genomic_DNA"/>
</dbReference>
<proteinExistence type="predicted"/>
<sequence>MSGQSQPWHPQTNTSFQKCNIEPRSIAKKCLYAKADQNFNCPSGSILPRKGKLIQTPEGFCFPDPSETPTTEGQSSALAPPTVSFPLASSVGSAKGSTLASPPSKNSEARCEAPTSGDVFCPKGKNPLFALWMPTFSPPKAPSAPKRRTSGEFEMDRFARGS</sequence>
<organism evidence="2 3">
    <name type="scientific">Elysia crispata</name>
    <name type="common">lettuce slug</name>
    <dbReference type="NCBI Taxonomy" id="231223"/>
    <lineage>
        <taxon>Eukaryota</taxon>
        <taxon>Metazoa</taxon>
        <taxon>Spiralia</taxon>
        <taxon>Lophotrochozoa</taxon>
        <taxon>Mollusca</taxon>
        <taxon>Gastropoda</taxon>
        <taxon>Heterobranchia</taxon>
        <taxon>Euthyneura</taxon>
        <taxon>Panpulmonata</taxon>
        <taxon>Sacoglossa</taxon>
        <taxon>Placobranchoidea</taxon>
        <taxon>Plakobranchidae</taxon>
        <taxon>Elysia</taxon>
    </lineage>
</organism>
<feature type="compositionally biased region" description="Polar residues" evidence="1">
    <location>
        <begin position="67"/>
        <end position="77"/>
    </location>
</feature>
<accession>A0AAE0YJP9</accession>
<dbReference type="AlphaFoldDB" id="A0AAE0YJP9"/>
<name>A0AAE0YJP9_9GAST</name>
<protein>
    <submittedName>
        <fullName evidence="2">Uncharacterized protein</fullName>
    </submittedName>
</protein>
<feature type="region of interest" description="Disordered" evidence="1">
    <location>
        <begin position="57"/>
        <end position="116"/>
    </location>
</feature>
<keyword evidence="3" id="KW-1185">Reference proteome</keyword>
<comment type="caution">
    <text evidence="2">The sequence shown here is derived from an EMBL/GenBank/DDBJ whole genome shotgun (WGS) entry which is preliminary data.</text>
</comment>
<feature type="region of interest" description="Disordered" evidence="1">
    <location>
        <begin position="133"/>
        <end position="162"/>
    </location>
</feature>
<evidence type="ECO:0000313" key="2">
    <source>
        <dbReference type="EMBL" id="KAK3747796.1"/>
    </source>
</evidence>
<feature type="compositionally biased region" description="Basic and acidic residues" evidence="1">
    <location>
        <begin position="149"/>
        <end position="162"/>
    </location>
</feature>
<feature type="compositionally biased region" description="Polar residues" evidence="1">
    <location>
        <begin position="90"/>
        <end position="106"/>
    </location>
</feature>
<dbReference type="Proteomes" id="UP001283361">
    <property type="component" value="Unassembled WGS sequence"/>
</dbReference>